<dbReference type="EC" id="2.5.1.18" evidence="5"/>
<proteinExistence type="inferred from homology"/>
<keyword evidence="11" id="KW-0007">Acetylation</keyword>
<comment type="function">
    <text evidence="1">Conjugation of reduced glutathione to a wide number of exogenous and endogenous hydrophobic electrophiles.</text>
</comment>
<keyword evidence="7 17" id="KW-0812">Transmembrane</keyword>
<evidence type="ECO:0000256" key="15">
    <source>
        <dbReference type="ARBA" id="ARBA00039397"/>
    </source>
</evidence>
<dbReference type="GO" id="GO:0005789">
    <property type="term" value="C:endoplasmic reticulum membrane"/>
    <property type="evidence" value="ECO:0007669"/>
    <property type="project" value="UniProtKB-SubCell"/>
</dbReference>
<dbReference type="InterPro" id="IPR040162">
    <property type="entry name" value="MGST1-like"/>
</dbReference>
<evidence type="ECO:0000256" key="14">
    <source>
        <dbReference type="ARBA" id="ARBA00038540"/>
    </source>
</evidence>
<dbReference type="PANTHER" id="PTHR10689:SF6">
    <property type="entry name" value="MICROSOMAL GLUTATHIONE S-TRANSFERASE 1"/>
    <property type="match status" value="1"/>
</dbReference>
<evidence type="ECO:0000256" key="13">
    <source>
        <dbReference type="ARBA" id="ARBA00023136"/>
    </source>
</evidence>
<evidence type="ECO:0000256" key="7">
    <source>
        <dbReference type="ARBA" id="ARBA00022692"/>
    </source>
</evidence>
<evidence type="ECO:0000256" key="2">
    <source>
        <dbReference type="ARBA" id="ARBA00004294"/>
    </source>
</evidence>
<dbReference type="GO" id="GO:0004364">
    <property type="term" value="F:glutathione transferase activity"/>
    <property type="evidence" value="ECO:0007669"/>
    <property type="project" value="UniProtKB-EC"/>
</dbReference>
<dbReference type="PANTHER" id="PTHR10689">
    <property type="entry name" value="MICROSOMAL GLUTATHIONE S-TRANSFERASE 1"/>
    <property type="match status" value="1"/>
</dbReference>
<feature type="transmembrane region" description="Helical" evidence="17">
    <location>
        <begin position="7"/>
        <end position="26"/>
    </location>
</feature>
<evidence type="ECO:0000256" key="16">
    <source>
        <dbReference type="ARBA" id="ARBA00049385"/>
    </source>
</evidence>
<dbReference type="FunFam" id="1.20.120.550:FF:000005">
    <property type="entry name" value="Inorganic phosphate transporter 1-6"/>
    <property type="match status" value="1"/>
</dbReference>
<reference evidence="18 19" key="1">
    <citation type="submission" date="2018-09" db="EMBL/GenBank/DDBJ databases">
        <title>Genomic investigation of the strawberry pathogen Phytophthora fragariae indicates pathogenicity is determined by transcriptional variation in three key races.</title>
        <authorList>
            <person name="Adams T.M."/>
            <person name="Armitage A.D."/>
            <person name="Sobczyk M.K."/>
            <person name="Bates H.J."/>
            <person name="Dunwell J.M."/>
            <person name="Nellist C.F."/>
            <person name="Harrison R.J."/>
        </authorList>
    </citation>
    <scope>NUCLEOTIDE SEQUENCE [LARGE SCALE GENOMIC DNA]</scope>
    <source>
        <strain evidence="18 19">SCRP324</strain>
    </source>
</reference>
<comment type="subunit">
    <text evidence="14">Homotrimer; The trimer binds only one molecule of glutathione.</text>
</comment>
<keyword evidence="10 17" id="KW-1133">Transmembrane helix</keyword>
<protein>
    <recommendedName>
        <fullName evidence="15">Microsomal glutathione S-transferase 1</fullName>
        <ecNumber evidence="5">2.5.1.18</ecNumber>
    </recommendedName>
</protein>
<dbReference type="Gene3D" id="1.20.120.550">
    <property type="entry name" value="Membrane associated eicosanoid/glutathione metabolism-like domain"/>
    <property type="match status" value="1"/>
</dbReference>
<dbReference type="AlphaFoldDB" id="A0A6A3HMJ7"/>
<comment type="similarity">
    <text evidence="4">Belongs to the MAPEG family.</text>
</comment>
<keyword evidence="8" id="KW-1000">Mitochondrion outer membrane</keyword>
<comment type="caution">
    <text evidence="18">The sequence shown here is derived from an EMBL/GenBank/DDBJ whole genome shotgun (WGS) entry which is preliminary data.</text>
</comment>
<evidence type="ECO:0000256" key="1">
    <source>
        <dbReference type="ARBA" id="ARBA00003701"/>
    </source>
</evidence>
<dbReference type="GO" id="GO:0005741">
    <property type="term" value="C:mitochondrial outer membrane"/>
    <property type="evidence" value="ECO:0007669"/>
    <property type="project" value="UniProtKB-SubCell"/>
</dbReference>
<organism evidence="18 19">
    <name type="scientific">Phytophthora rubi</name>
    <dbReference type="NCBI Taxonomy" id="129364"/>
    <lineage>
        <taxon>Eukaryota</taxon>
        <taxon>Sar</taxon>
        <taxon>Stramenopiles</taxon>
        <taxon>Oomycota</taxon>
        <taxon>Peronosporomycetes</taxon>
        <taxon>Peronosporales</taxon>
        <taxon>Peronosporaceae</taxon>
        <taxon>Phytophthora</taxon>
    </lineage>
</organism>
<dbReference type="Proteomes" id="UP000435112">
    <property type="component" value="Unassembled WGS sequence"/>
</dbReference>
<dbReference type="InterPro" id="IPR023352">
    <property type="entry name" value="MAPEG-like_dom_sf"/>
</dbReference>
<name>A0A6A3HMJ7_9STRA</name>
<dbReference type="SUPFAM" id="SSF161084">
    <property type="entry name" value="MAPEG domain-like"/>
    <property type="match status" value="1"/>
</dbReference>
<accession>A0A6A3HMJ7</accession>
<evidence type="ECO:0000256" key="8">
    <source>
        <dbReference type="ARBA" id="ARBA00022787"/>
    </source>
</evidence>
<keyword evidence="9" id="KW-0256">Endoplasmic reticulum</keyword>
<evidence type="ECO:0000256" key="11">
    <source>
        <dbReference type="ARBA" id="ARBA00022990"/>
    </source>
</evidence>
<evidence type="ECO:0000256" key="12">
    <source>
        <dbReference type="ARBA" id="ARBA00023128"/>
    </source>
</evidence>
<evidence type="ECO:0000256" key="17">
    <source>
        <dbReference type="SAM" id="Phobius"/>
    </source>
</evidence>
<dbReference type="InterPro" id="IPR001129">
    <property type="entry name" value="Membr-assoc_MAPEG"/>
</dbReference>
<comment type="catalytic activity">
    <reaction evidence="16">
        <text>RX + glutathione = an S-substituted glutathione + a halide anion + H(+)</text>
        <dbReference type="Rhea" id="RHEA:16437"/>
        <dbReference type="ChEBI" id="CHEBI:15378"/>
        <dbReference type="ChEBI" id="CHEBI:16042"/>
        <dbReference type="ChEBI" id="CHEBI:17792"/>
        <dbReference type="ChEBI" id="CHEBI:57925"/>
        <dbReference type="ChEBI" id="CHEBI:90779"/>
        <dbReference type="EC" id="2.5.1.18"/>
    </reaction>
    <physiologicalReaction direction="left-to-right" evidence="16">
        <dbReference type="Rhea" id="RHEA:16438"/>
    </physiologicalReaction>
</comment>
<evidence type="ECO:0000256" key="10">
    <source>
        <dbReference type="ARBA" id="ARBA00022989"/>
    </source>
</evidence>
<evidence type="ECO:0000256" key="3">
    <source>
        <dbReference type="ARBA" id="ARBA00004477"/>
    </source>
</evidence>
<evidence type="ECO:0000256" key="5">
    <source>
        <dbReference type="ARBA" id="ARBA00012452"/>
    </source>
</evidence>
<keyword evidence="13 17" id="KW-0472">Membrane</keyword>
<evidence type="ECO:0000256" key="6">
    <source>
        <dbReference type="ARBA" id="ARBA00022679"/>
    </source>
</evidence>
<gene>
    <name evidence="18" type="ORF">PR002_g26748</name>
</gene>
<keyword evidence="12" id="KW-0496">Mitochondrion</keyword>
<dbReference type="EMBL" id="QXFU01003950">
    <property type="protein sequence ID" value="KAE8971669.1"/>
    <property type="molecule type" value="Genomic_DNA"/>
</dbReference>
<feature type="transmembrane region" description="Helical" evidence="17">
    <location>
        <begin position="130"/>
        <end position="151"/>
    </location>
</feature>
<dbReference type="OrthoDB" id="193139at2759"/>
<evidence type="ECO:0000313" key="18">
    <source>
        <dbReference type="EMBL" id="KAE8971669.1"/>
    </source>
</evidence>
<feature type="transmembrane region" description="Helical" evidence="17">
    <location>
        <begin position="87"/>
        <end position="109"/>
    </location>
</feature>
<evidence type="ECO:0000256" key="9">
    <source>
        <dbReference type="ARBA" id="ARBA00022824"/>
    </source>
</evidence>
<sequence length="153" mass="16754">MLSDVKAFALSAAVLYIKFLVCTMIQGNKAFAAGTRATEDSILPQAKSSHQGFADLTDDHIQIVVEEEMRWKRIIQNDLESMPMAYVVFWSAISVGVSTDLTRTLLLVYTTARIGHTIVYSQSLPRARMLFWIVGVACIVVGAVASVLAALTD</sequence>
<evidence type="ECO:0000313" key="19">
    <source>
        <dbReference type="Proteomes" id="UP000435112"/>
    </source>
</evidence>
<keyword evidence="6" id="KW-0808">Transferase</keyword>
<evidence type="ECO:0000256" key="4">
    <source>
        <dbReference type="ARBA" id="ARBA00010459"/>
    </source>
</evidence>
<dbReference type="Pfam" id="PF01124">
    <property type="entry name" value="MAPEG"/>
    <property type="match status" value="1"/>
</dbReference>
<comment type="subcellular location">
    <subcellularLocation>
        <location evidence="3">Endoplasmic reticulum membrane</location>
        <topology evidence="3">Multi-pass membrane protein</topology>
    </subcellularLocation>
    <subcellularLocation>
        <location evidence="2">Mitochondrion outer membrane</location>
    </subcellularLocation>
</comment>